<dbReference type="EMBL" id="GL988045">
    <property type="protein sequence ID" value="EGS19157.1"/>
    <property type="molecule type" value="Genomic_DNA"/>
</dbReference>
<dbReference type="Pfam" id="PF01363">
    <property type="entry name" value="FYVE"/>
    <property type="match status" value="1"/>
</dbReference>
<evidence type="ECO:0000256" key="6">
    <source>
        <dbReference type="ARBA" id="ARBA00012483"/>
    </source>
</evidence>
<evidence type="ECO:0000256" key="10">
    <source>
        <dbReference type="ARBA" id="ARBA00022753"/>
    </source>
</evidence>
<protein>
    <recommendedName>
        <fullName evidence="6">RING-type E3 ubiquitin transferase</fullName>
        <ecNumber evidence="6">2.3.2.27</ecNumber>
    </recommendedName>
</protein>
<evidence type="ECO:0000313" key="22">
    <source>
        <dbReference type="Proteomes" id="UP000008066"/>
    </source>
</evidence>
<dbReference type="STRING" id="759272.G0SCN1"/>
<name>G0SCN1_CHATD</name>
<dbReference type="eggNOG" id="KOG1729">
    <property type="taxonomic scope" value="Eukaryota"/>
</dbReference>
<dbReference type="GeneID" id="18259820"/>
<dbReference type="PROSITE" id="PS50089">
    <property type="entry name" value="ZF_RING_2"/>
    <property type="match status" value="1"/>
</dbReference>
<dbReference type="GO" id="GO:0016020">
    <property type="term" value="C:membrane"/>
    <property type="evidence" value="ECO:0007669"/>
    <property type="project" value="UniProtKB-SubCell"/>
</dbReference>
<dbReference type="OMA" id="ICHTQFS"/>
<keyword evidence="15" id="KW-0458">Lysosome</keyword>
<evidence type="ECO:0000256" key="11">
    <source>
        <dbReference type="ARBA" id="ARBA00022771"/>
    </source>
</evidence>
<feature type="compositionally biased region" description="Low complexity" evidence="18">
    <location>
        <begin position="159"/>
        <end position="195"/>
    </location>
</feature>
<evidence type="ECO:0000256" key="8">
    <source>
        <dbReference type="ARBA" id="ARBA00022707"/>
    </source>
</evidence>
<evidence type="ECO:0000256" key="14">
    <source>
        <dbReference type="ARBA" id="ARBA00023136"/>
    </source>
</evidence>
<dbReference type="CDD" id="cd16489">
    <property type="entry name" value="mRING-CH-C4HC2H_ZNRF"/>
    <property type="match status" value="1"/>
</dbReference>
<keyword evidence="12" id="KW-0833">Ubl conjugation pathway</keyword>
<feature type="compositionally biased region" description="Acidic residues" evidence="18">
    <location>
        <begin position="74"/>
        <end position="85"/>
    </location>
</feature>
<dbReference type="AlphaFoldDB" id="G0SCN1"/>
<comment type="catalytic activity">
    <reaction evidence="1">
        <text>S-ubiquitinyl-[E2 ubiquitin-conjugating enzyme]-L-cysteine + [acceptor protein]-L-lysine = [E2 ubiquitin-conjugating enzyme]-L-cysteine + N(6)-ubiquitinyl-[acceptor protein]-L-lysine.</text>
        <dbReference type="EC" id="2.3.2.27"/>
    </reaction>
</comment>
<dbReference type="Gene3D" id="3.30.40.10">
    <property type="entry name" value="Zinc/RING finger domain, C3HC4 (zinc finger)"/>
    <property type="match status" value="2"/>
</dbReference>
<evidence type="ECO:0000256" key="17">
    <source>
        <dbReference type="PROSITE-ProRule" id="PRU00175"/>
    </source>
</evidence>
<evidence type="ECO:0000256" key="3">
    <source>
        <dbReference type="ARBA" id="ARBA00004177"/>
    </source>
</evidence>
<keyword evidence="9" id="KW-0479">Metal-binding</keyword>
<keyword evidence="11 17" id="KW-0863">Zinc-finger</keyword>
<dbReference type="EC" id="2.3.2.27" evidence="6"/>
<evidence type="ECO:0000259" key="19">
    <source>
        <dbReference type="PROSITE" id="PS50089"/>
    </source>
</evidence>
<feature type="compositionally biased region" description="Basic and acidic residues" evidence="18">
    <location>
        <begin position="1"/>
        <end position="17"/>
    </location>
</feature>
<keyword evidence="22" id="KW-1185">Reference proteome</keyword>
<dbReference type="SUPFAM" id="SSF57850">
    <property type="entry name" value="RING/U-box"/>
    <property type="match status" value="1"/>
</dbReference>
<dbReference type="PROSITE" id="PS50178">
    <property type="entry name" value="ZF_FYVE"/>
    <property type="match status" value="1"/>
</dbReference>
<evidence type="ECO:0000256" key="18">
    <source>
        <dbReference type="SAM" id="MobiDB-lite"/>
    </source>
</evidence>
<dbReference type="InterPro" id="IPR017455">
    <property type="entry name" value="Znf_FYVE-rel"/>
</dbReference>
<dbReference type="Pfam" id="PF13639">
    <property type="entry name" value="zf-RING_2"/>
    <property type="match status" value="1"/>
</dbReference>
<reference evidence="21 22" key="1">
    <citation type="journal article" date="2011" name="Cell">
        <title>Insight into structure and assembly of the nuclear pore complex by utilizing the genome of a eukaryotic thermophile.</title>
        <authorList>
            <person name="Amlacher S."/>
            <person name="Sarges P."/>
            <person name="Flemming D."/>
            <person name="van Noort V."/>
            <person name="Kunze R."/>
            <person name="Devos D.P."/>
            <person name="Arumugam M."/>
            <person name="Bork P."/>
            <person name="Hurt E."/>
        </authorList>
    </citation>
    <scope>NUCLEOTIDE SEQUENCE [LARGE SCALE GENOMIC DNA]</scope>
    <source>
        <strain evidence="22">DSM 1495 / CBS 144.50 / IMI 039719</strain>
    </source>
</reference>
<evidence type="ECO:0000256" key="13">
    <source>
        <dbReference type="ARBA" id="ARBA00022833"/>
    </source>
</evidence>
<keyword evidence="8" id="KW-0519">Myristate</keyword>
<organism evidence="22">
    <name type="scientific">Chaetomium thermophilum (strain DSM 1495 / CBS 144.50 / IMI 039719)</name>
    <name type="common">Thermochaetoides thermophila</name>
    <dbReference type="NCBI Taxonomy" id="759272"/>
    <lineage>
        <taxon>Eukaryota</taxon>
        <taxon>Fungi</taxon>
        <taxon>Dikarya</taxon>
        <taxon>Ascomycota</taxon>
        <taxon>Pezizomycotina</taxon>
        <taxon>Sordariomycetes</taxon>
        <taxon>Sordariomycetidae</taxon>
        <taxon>Sordariales</taxon>
        <taxon>Chaetomiaceae</taxon>
        <taxon>Thermochaetoides</taxon>
    </lineage>
</organism>
<dbReference type="InterPro" id="IPR051878">
    <property type="entry name" value="ZNRF_ubiq-protein_ligase"/>
</dbReference>
<evidence type="ECO:0000256" key="9">
    <source>
        <dbReference type="ARBA" id="ARBA00022723"/>
    </source>
</evidence>
<evidence type="ECO:0000259" key="20">
    <source>
        <dbReference type="PROSITE" id="PS50178"/>
    </source>
</evidence>
<dbReference type="GO" id="GO:0061630">
    <property type="term" value="F:ubiquitin protein ligase activity"/>
    <property type="evidence" value="ECO:0007669"/>
    <property type="project" value="UniProtKB-EC"/>
</dbReference>
<dbReference type="GO" id="GO:0043161">
    <property type="term" value="P:proteasome-mediated ubiquitin-dependent protein catabolic process"/>
    <property type="evidence" value="ECO:0007669"/>
    <property type="project" value="TreeGrafter"/>
</dbReference>
<keyword evidence="7" id="KW-0808">Transferase</keyword>
<feature type="region of interest" description="Disordered" evidence="18">
    <location>
        <begin position="1"/>
        <end position="41"/>
    </location>
</feature>
<dbReference type="OrthoDB" id="660555at2759"/>
<feature type="compositionally biased region" description="Low complexity" evidence="18">
    <location>
        <begin position="426"/>
        <end position="441"/>
    </location>
</feature>
<feature type="region of interest" description="Disordered" evidence="18">
    <location>
        <begin position="70"/>
        <end position="195"/>
    </location>
</feature>
<dbReference type="eggNOG" id="KOG0230">
    <property type="taxonomic scope" value="Eukaryota"/>
</dbReference>
<proteinExistence type="predicted"/>
<dbReference type="SMART" id="SM00064">
    <property type="entry name" value="FYVE"/>
    <property type="match status" value="1"/>
</dbReference>
<evidence type="ECO:0000256" key="12">
    <source>
        <dbReference type="ARBA" id="ARBA00022786"/>
    </source>
</evidence>
<evidence type="ECO:0000256" key="4">
    <source>
        <dbReference type="ARBA" id="ARBA00004371"/>
    </source>
</evidence>
<feature type="compositionally biased region" description="Low complexity" evidence="18">
    <location>
        <begin position="288"/>
        <end position="311"/>
    </location>
</feature>
<accession>G0SCN1</accession>
<dbReference type="RefSeq" id="XP_006696102.1">
    <property type="nucleotide sequence ID" value="XM_006696039.1"/>
</dbReference>
<dbReference type="InterPro" id="IPR013083">
    <property type="entry name" value="Znf_RING/FYVE/PHD"/>
</dbReference>
<sequence>MASRDNRPFSSDVHEDAESSSSSHIHHPDSTSSHDGQDNRSRVICPWRTPRYYNQECSRYFDCPTHTVERALSEDAEEEREDETTQEARHDRPQSGMSTSDDTGNEDGPQMTDPGPPEPRTATTAGAPSHPPQLARSRSPPGSSAGNPIMLDAPPAAPPRQRLAPSALSESQRGSVNSSSGGVSTSPAPVGSLSRQSRVSAAAAALSQAASQAGQSSSVAQNPVDVHPGTPVVLPRWQPDAEATYCPICHTQFSIFNRKHHCRKCGRVVCASCSPHRITIPHQYIVRPPGSSSPVPQRSSSSSHESHSLFPDFSGGERVRLCNPCVPDPNTAPPFAQQGHSSQASTLLPSLQPTTSPTSNRWNYYFGAPTSSSDPLARNRSATMSHPTRGPPSLTSGGYAQPSTSYTHNAYPGYYYQSMLNLGEPSSAAASSSGPSSSTSALNRQPLRSQPEREIPEEDECPVCHRELPPRTLPDFEARREQHINDCIAARSNMYNRSRAASSSAAGESSTAMPRPRYTRMFPYTATEKDCVDDAECTICLEEFEVGAQMARLECLCRFHLRCINAWWERHPGRCPMHQHDGYGY</sequence>
<keyword evidence="10" id="KW-0967">Endosome</keyword>
<dbReference type="Proteomes" id="UP000008066">
    <property type="component" value="Unassembled WGS sequence"/>
</dbReference>
<dbReference type="GO" id="GO:0070936">
    <property type="term" value="P:protein K48-linked ubiquitination"/>
    <property type="evidence" value="ECO:0007669"/>
    <property type="project" value="TreeGrafter"/>
</dbReference>
<evidence type="ECO:0000256" key="5">
    <source>
        <dbReference type="ARBA" id="ARBA00004906"/>
    </source>
</evidence>
<evidence type="ECO:0000256" key="1">
    <source>
        <dbReference type="ARBA" id="ARBA00000900"/>
    </source>
</evidence>
<comment type="pathway">
    <text evidence="5">Protein modification; protein ubiquitination.</text>
</comment>
<dbReference type="InterPro" id="IPR011011">
    <property type="entry name" value="Znf_FYVE_PHD"/>
</dbReference>
<dbReference type="SMART" id="SM00184">
    <property type="entry name" value="RING"/>
    <property type="match status" value="2"/>
</dbReference>
<dbReference type="HOGENOM" id="CLU_022550_3_0_1"/>
<dbReference type="PANTHER" id="PTHR46661:SF4">
    <property type="entry name" value="RING-TYPE DOMAIN-CONTAINING PROTEIN"/>
    <property type="match status" value="1"/>
</dbReference>
<keyword evidence="13" id="KW-0862">Zinc</keyword>
<dbReference type="GO" id="GO:0008270">
    <property type="term" value="F:zinc ion binding"/>
    <property type="evidence" value="ECO:0007669"/>
    <property type="project" value="UniProtKB-KW"/>
</dbReference>
<feature type="region of interest" description="Disordered" evidence="18">
    <location>
        <begin position="425"/>
        <end position="462"/>
    </location>
</feature>
<dbReference type="GO" id="GO:0005768">
    <property type="term" value="C:endosome"/>
    <property type="evidence" value="ECO:0007669"/>
    <property type="project" value="UniProtKB-SubCell"/>
</dbReference>
<evidence type="ECO:0000256" key="15">
    <source>
        <dbReference type="ARBA" id="ARBA00023228"/>
    </source>
</evidence>
<feature type="domain" description="RING-type" evidence="19">
    <location>
        <begin position="537"/>
        <end position="579"/>
    </location>
</feature>
<comment type="subcellular location">
    <subcellularLocation>
        <location evidence="3">Endosome</location>
    </subcellularLocation>
    <subcellularLocation>
        <location evidence="4">Lysosome</location>
    </subcellularLocation>
    <subcellularLocation>
        <location evidence="2">Membrane</location>
        <topology evidence="2">Peripheral membrane protein</topology>
    </subcellularLocation>
</comment>
<dbReference type="InterPro" id="IPR001841">
    <property type="entry name" value="Znf_RING"/>
</dbReference>
<dbReference type="PANTHER" id="PTHR46661">
    <property type="entry name" value="E3 UBIQUITIN-PROTEIN LIGASE ZNRF1-LIKE PROTEIN"/>
    <property type="match status" value="1"/>
</dbReference>
<dbReference type="KEGG" id="cthr:CTHT_0057820"/>
<feature type="compositionally biased region" description="Polar residues" evidence="18">
    <location>
        <begin position="369"/>
        <end position="386"/>
    </location>
</feature>
<dbReference type="SUPFAM" id="SSF57903">
    <property type="entry name" value="FYVE/PHD zinc finger"/>
    <property type="match status" value="1"/>
</dbReference>
<feature type="region of interest" description="Disordered" evidence="18">
    <location>
        <begin position="284"/>
        <end position="312"/>
    </location>
</feature>
<keyword evidence="14" id="KW-0472">Membrane</keyword>
<dbReference type="InterPro" id="IPR000306">
    <property type="entry name" value="Znf_FYVE"/>
</dbReference>
<keyword evidence="16" id="KW-0449">Lipoprotein</keyword>
<feature type="compositionally biased region" description="Polar residues" evidence="18">
    <location>
        <begin position="338"/>
        <end position="362"/>
    </location>
</feature>
<evidence type="ECO:0000256" key="7">
    <source>
        <dbReference type="ARBA" id="ARBA00022679"/>
    </source>
</evidence>
<feature type="region of interest" description="Disordered" evidence="18">
    <location>
        <begin position="330"/>
        <end position="401"/>
    </location>
</feature>
<evidence type="ECO:0000256" key="16">
    <source>
        <dbReference type="ARBA" id="ARBA00023288"/>
    </source>
</evidence>
<evidence type="ECO:0000256" key="2">
    <source>
        <dbReference type="ARBA" id="ARBA00004170"/>
    </source>
</evidence>
<feature type="domain" description="FYVE-type" evidence="20">
    <location>
        <begin position="240"/>
        <end position="330"/>
    </location>
</feature>
<evidence type="ECO:0000313" key="21">
    <source>
        <dbReference type="EMBL" id="EGS19157.1"/>
    </source>
</evidence>
<gene>
    <name evidence="21" type="ORF">CTHT_0057820</name>
</gene>